<accession>A0A6S7HGR4</accession>
<dbReference type="PROSITE" id="PS00524">
    <property type="entry name" value="SMB_1"/>
    <property type="match status" value="1"/>
</dbReference>
<sequence length="848" mass="97084">MQCSGNRTTFKKREHKIECQCDNACYQTFSDCCPNYESTCGSQNALGHAYLDKDVWKCVEFKQPLNLPCKNIGLNGVWMIQKCAADWPVDDTKHRCENAPTDFSYPVEDFIPVVGVNTFTYRNLHCAACNGIKEYETWRIEVFSYLTPPDEFGLDLKLQFAISIGGWLESIYPVFDHPKRYCLGSHLINSCNNTGNISYNNDCVNGPVQVVSTGDYLYFKNPACAVCNGYLEVTKWKAKQVCVKPKNLKEGIYRFYFIIRKPDGNETFRGTRSSCPYGEVGTMYNSRLGFCENRWPAIIDASGELANEFLVFLSFKEVSTLEGRYTSRKTKENYFKSALTANMSLLASQTSEIAFHIQDHVDRFKVATFRVTITPYQGLILANQHKLSHFSGENIAFLKLINPLNINENFTLSWKEFTFTVLKVVSRQLSCHDGHKFQSYTSDVRLKLESGNYFELKGEPPRHKDLTLCHKLFISHCTRGTYVPLPRGEYTITHNLTVLHNTTMRAYKFGDYLINKNSNSHPSTDDSNSIIPRNATISICLSHQATETADKEYSRSTRIGVRVVTFISFSVSIICLSLFLITFGLFKELRNLRGMNLMNLTLSTFLSHLIWLISTAYIEDETLCIVFATLDHYLFFASFLAMTIISYHTCRVISQQFCEKLLPTISRWILFKYSTFVWLTPAIFVAICGALDDTETFSVDYGTKCWLGTTNAMFYLFLFPLAALILCNVYIFIRASVILSLHDKDNNTIQGQEGRQNLLFSIKLATLVGFPWLFVFFGMLFPDEQAFDYLFAVFMCLQGIYIALSYFFNQSTFELYKNRWNANKREDKSFHSGCVSAVFEMSFSQNSL</sequence>
<keyword evidence="4" id="KW-0472">Membrane</keyword>
<dbReference type="PROSITE" id="PS50958">
    <property type="entry name" value="SMB_2"/>
    <property type="match status" value="1"/>
</dbReference>
<evidence type="ECO:0000256" key="2">
    <source>
        <dbReference type="ARBA" id="ARBA00022692"/>
    </source>
</evidence>
<dbReference type="GO" id="GO:0016020">
    <property type="term" value="C:membrane"/>
    <property type="evidence" value="ECO:0007669"/>
    <property type="project" value="UniProtKB-SubCell"/>
</dbReference>
<keyword evidence="7" id="KW-1185">Reference proteome</keyword>
<keyword evidence="3" id="KW-1133">Transmembrane helix</keyword>
<dbReference type="PANTHER" id="PTHR45902">
    <property type="entry name" value="LATROPHILIN RECEPTOR-LIKE PROTEIN A"/>
    <property type="match status" value="1"/>
</dbReference>
<comment type="caution">
    <text evidence="6">The sequence shown here is derived from an EMBL/GenBank/DDBJ whole genome shotgun (WGS) entry which is preliminary data.</text>
</comment>
<dbReference type="GO" id="GO:0007166">
    <property type="term" value="P:cell surface receptor signaling pathway"/>
    <property type="evidence" value="ECO:0007669"/>
    <property type="project" value="InterPro"/>
</dbReference>
<dbReference type="GO" id="GO:0004930">
    <property type="term" value="F:G protein-coupled receptor activity"/>
    <property type="evidence" value="ECO:0007669"/>
    <property type="project" value="InterPro"/>
</dbReference>
<keyword evidence="2" id="KW-0812">Transmembrane</keyword>
<proteinExistence type="predicted"/>
<evidence type="ECO:0000313" key="6">
    <source>
        <dbReference type="EMBL" id="CAB4004284.1"/>
    </source>
</evidence>
<dbReference type="PRINTS" id="PR00249">
    <property type="entry name" value="GPCRSECRETIN"/>
</dbReference>
<dbReference type="InterPro" id="IPR053231">
    <property type="entry name" value="GPCR_LN-TM7"/>
</dbReference>
<evidence type="ECO:0000256" key="5">
    <source>
        <dbReference type="ARBA" id="ARBA00023157"/>
    </source>
</evidence>
<name>A0A6S7HGR4_PARCT</name>
<keyword evidence="5" id="KW-1015">Disulfide bond</keyword>
<dbReference type="AlphaFoldDB" id="A0A6S7HGR4"/>
<evidence type="ECO:0000313" key="7">
    <source>
        <dbReference type="Proteomes" id="UP001152795"/>
    </source>
</evidence>
<dbReference type="CDD" id="cd13952">
    <property type="entry name" value="7tm_classB"/>
    <property type="match status" value="1"/>
</dbReference>
<dbReference type="PANTHER" id="PTHR45902:SF1">
    <property type="entry name" value="LATROPHILIN RECEPTOR-LIKE PROTEIN A"/>
    <property type="match status" value="1"/>
</dbReference>
<dbReference type="SUPFAM" id="SSF81321">
    <property type="entry name" value="Family A G protein-coupled receptor-like"/>
    <property type="match status" value="1"/>
</dbReference>
<evidence type="ECO:0000256" key="1">
    <source>
        <dbReference type="ARBA" id="ARBA00004141"/>
    </source>
</evidence>
<evidence type="ECO:0000256" key="3">
    <source>
        <dbReference type="ARBA" id="ARBA00022989"/>
    </source>
</evidence>
<dbReference type="EMBL" id="CACRXK020004856">
    <property type="protein sequence ID" value="CAB4004284.1"/>
    <property type="molecule type" value="Genomic_DNA"/>
</dbReference>
<dbReference type="InterPro" id="IPR001212">
    <property type="entry name" value="Somatomedin_B_dom"/>
</dbReference>
<dbReference type="OrthoDB" id="5959886at2759"/>
<keyword evidence="6" id="KW-0675">Receptor</keyword>
<organism evidence="6 7">
    <name type="scientific">Paramuricea clavata</name>
    <name type="common">Red gorgonian</name>
    <name type="synonym">Violescent sea-whip</name>
    <dbReference type="NCBI Taxonomy" id="317549"/>
    <lineage>
        <taxon>Eukaryota</taxon>
        <taxon>Metazoa</taxon>
        <taxon>Cnidaria</taxon>
        <taxon>Anthozoa</taxon>
        <taxon>Octocorallia</taxon>
        <taxon>Malacalcyonacea</taxon>
        <taxon>Plexauridae</taxon>
        <taxon>Paramuricea</taxon>
    </lineage>
</organism>
<reference evidence="6" key="1">
    <citation type="submission" date="2020-04" db="EMBL/GenBank/DDBJ databases">
        <authorList>
            <person name="Alioto T."/>
            <person name="Alioto T."/>
            <person name="Gomez Garrido J."/>
        </authorList>
    </citation>
    <scope>NUCLEOTIDE SEQUENCE</scope>
    <source>
        <strain evidence="6">A484AB</strain>
    </source>
</reference>
<dbReference type="PROSITE" id="PS50261">
    <property type="entry name" value="G_PROTEIN_RECEP_F2_4"/>
    <property type="match status" value="1"/>
</dbReference>
<dbReference type="InterPro" id="IPR017981">
    <property type="entry name" value="GPCR_2-like_7TM"/>
</dbReference>
<gene>
    <name evidence="6" type="ORF">PACLA_8A086078</name>
</gene>
<evidence type="ECO:0000256" key="4">
    <source>
        <dbReference type="ARBA" id="ARBA00023136"/>
    </source>
</evidence>
<comment type="subcellular location">
    <subcellularLocation>
        <location evidence="1">Membrane</location>
        <topology evidence="1">Multi-pass membrane protein</topology>
    </subcellularLocation>
</comment>
<dbReference type="Gene3D" id="1.20.1070.10">
    <property type="entry name" value="Rhodopsin 7-helix transmembrane proteins"/>
    <property type="match status" value="1"/>
</dbReference>
<protein>
    <submittedName>
        <fullName evidence="6">Adhesion G -coupled receptor E4P, partial</fullName>
    </submittedName>
</protein>
<dbReference type="InterPro" id="IPR000832">
    <property type="entry name" value="GPCR_2_secretin-like"/>
</dbReference>
<dbReference type="Proteomes" id="UP001152795">
    <property type="component" value="Unassembled WGS sequence"/>
</dbReference>
<dbReference type="Pfam" id="PF00002">
    <property type="entry name" value="7tm_2"/>
    <property type="match status" value="1"/>
</dbReference>